<evidence type="ECO:0000313" key="2">
    <source>
        <dbReference type="Proteomes" id="UP000019760"/>
    </source>
</evidence>
<protein>
    <recommendedName>
        <fullName evidence="3">YecA family protein</fullName>
    </recommendedName>
</protein>
<dbReference type="NCBIfam" id="TIGR02292">
    <property type="entry name" value="ygfB_yecA"/>
    <property type="match status" value="1"/>
</dbReference>
<gene>
    <name evidence="1" type="ORF">Amme_059_036</name>
</gene>
<organism evidence="1 2">
    <name type="scientific">Acidomonas methanolica NBRC 104435</name>
    <dbReference type="NCBI Taxonomy" id="1231351"/>
    <lineage>
        <taxon>Bacteria</taxon>
        <taxon>Pseudomonadati</taxon>
        <taxon>Pseudomonadota</taxon>
        <taxon>Alphaproteobacteria</taxon>
        <taxon>Acetobacterales</taxon>
        <taxon>Acetobacteraceae</taxon>
        <taxon>Acidomonas</taxon>
    </lineage>
</organism>
<dbReference type="RefSeq" id="WP_042059021.1">
    <property type="nucleotide sequence ID" value="NZ_BAND01000059.1"/>
</dbReference>
<keyword evidence="2" id="KW-1185">Reference proteome</keyword>
<dbReference type="AlphaFoldDB" id="A0A023D5A2"/>
<dbReference type="Pfam" id="PF03695">
    <property type="entry name" value="UPF0149"/>
    <property type="match status" value="1"/>
</dbReference>
<dbReference type="InterPro" id="IPR036255">
    <property type="entry name" value="YgfB-like_sf"/>
</dbReference>
<dbReference type="SUPFAM" id="SSF101327">
    <property type="entry name" value="YgfB-like"/>
    <property type="match status" value="1"/>
</dbReference>
<proteinExistence type="predicted"/>
<dbReference type="EMBL" id="BAND01000059">
    <property type="protein sequence ID" value="GAJ29317.1"/>
    <property type="molecule type" value="Genomic_DNA"/>
</dbReference>
<sequence length="212" mass="24711">MTDPDPDIGWAYGTPLYTIVEYFYDEETIDEEMSLPEMDGFMTALAVGPTRPAPELWIRKILISLNFDGKKQPWFRDEAHRNTIHTAFINRMTELDSAFAGRFEDYHPVVSWRPESDAVRVEQWAQGFLDGIRFVEWPWLPMLESFRGRTILRPAVECEALGDEWFDEDREGHPVLPPPYGGAEGVETLRTLAWETALWWRNHRQDNVVSLH</sequence>
<name>A0A023D5A2_ACIMT</name>
<reference evidence="2" key="1">
    <citation type="journal article" date="2014" name="FEMS Microbiol. Lett.">
        <title>Draft Genomic DNA Sequence of the Facultatively Methylotrophic Bacterium Acidomonas methanolica type strain MB58.</title>
        <authorList>
            <person name="Higashiura N."/>
            <person name="Hadano H."/>
            <person name="Hirakawa H."/>
            <person name="Matsutani M."/>
            <person name="Takabe S."/>
            <person name="Matsushita K."/>
            <person name="Azuma Y."/>
        </authorList>
    </citation>
    <scope>NUCLEOTIDE SEQUENCE [LARGE SCALE GENOMIC DNA]</scope>
    <source>
        <strain evidence="2">MB58</strain>
    </source>
</reference>
<dbReference type="Gene3D" id="1.20.120.740">
    <property type="entry name" value="YgfB uncharacterised protein family UPF0149, PF03695"/>
    <property type="match status" value="1"/>
</dbReference>
<dbReference type="OrthoDB" id="1551443at2"/>
<dbReference type="InterPro" id="IPR011978">
    <property type="entry name" value="YgfB-like"/>
</dbReference>
<accession>A0A023D5A2</accession>
<evidence type="ECO:0008006" key="3">
    <source>
        <dbReference type="Google" id="ProtNLM"/>
    </source>
</evidence>
<evidence type="ECO:0000313" key="1">
    <source>
        <dbReference type="EMBL" id="GAJ29317.1"/>
    </source>
</evidence>
<reference evidence="1 2" key="2">
    <citation type="journal article" date="2014" name="FEMS Microbiol. Lett.">
        <title>Draft genomic DNA sequence of the facultatively methylotrophic bacterium Acidomonas methanolica type strain MB58.</title>
        <authorList>
            <person name="Higashiura N."/>
            <person name="Hadano H."/>
            <person name="Hirakawa H."/>
            <person name="Matsutani M."/>
            <person name="Takabe S."/>
            <person name="Matsushita K."/>
            <person name="Azuma Y."/>
        </authorList>
    </citation>
    <scope>NUCLEOTIDE SEQUENCE [LARGE SCALE GENOMIC DNA]</scope>
    <source>
        <strain evidence="1 2">MB58</strain>
    </source>
</reference>
<comment type="caution">
    <text evidence="1">The sequence shown here is derived from an EMBL/GenBank/DDBJ whole genome shotgun (WGS) entry which is preliminary data.</text>
</comment>
<dbReference type="Proteomes" id="UP000019760">
    <property type="component" value="Unassembled WGS sequence"/>
</dbReference>